<dbReference type="PANTHER" id="PTHR11905:SF159">
    <property type="entry name" value="ADAM METALLOPROTEASE"/>
    <property type="match status" value="1"/>
</dbReference>
<feature type="active site" evidence="1">
    <location>
        <position position="157"/>
    </location>
</feature>
<evidence type="ECO:0000259" key="2">
    <source>
        <dbReference type="PROSITE" id="PS50215"/>
    </source>
</evidence>
<accession>A0ABD3VK48</accession>
<protein>
    <recommendedName>
        <fullName evidence="2">Peptidase M12B domain-containing protein</fullName>
    </recommendedName>
</protein>
<dbReference type="PROSITE" id="PS50215">
    <property type="entry name" value="ADAM_MEPRO"/>
    <property type="match status" value="1"/>
</dbReference>
<organism evidence="3 4">
    <name type="scientific">Sinanodonta woodiana</name>
    <name type="common">Chinese pond mussel</name>
    <name type="synonym">Anodonta woodiana</name>
    <dbReference type="NCBI Taxonomy" id="1069815"/>
    <lineage>
        <taxon>Eukaryota</taxon>
        <taxon>Metazoa</taxon>
        <taxon>Spiralia</taxon>
        <taxon>Lophotrochozoa</taxon>
        <taxon>Mollusca</taxon>
        <taxon>Bivalvia</taxon>
        <taxon>Autobranchia</taxon>
        <taxon>Heteroconchia</taxon>
        <taxon>Palaeoheterodonta</taxon>
        <taxon>Unionida</taxon>
        <taxon>Unionoidea</taxon>
        <taxon>Unionidae</taxon>
        <taxon>Unioninae</taxon>
        <taxon>Sinanodonta</taxon>
    </lineage>
</organism>
<dbReference type="SUPFAM" id="SSF55486">
    <property type="entry name" value="Metalloproteases ('zincins'), catalytic domain"/>
    <property type="match status" value="1"/>
</dbReference>
<feature type="binding site" evidence="1">
    <location>
        <position position="156"/>
    </location>
    <ligand>
        <name>Zn(2+)</name>
        <dbReference type="ChEBI" id="CHEBI:29105"/>
        <note>catalytic</note>
    </ligand>
</feature>
<dbReference type="InterPro" id="IPR001590">
    <property type="entry name" value="Peptidase_M12B"/>
</dbReference>
<gene>
    <name evidence="3" type="ORF">ACJMK2_007443</name>
</gene>
<dbReference type="PANTHER" id="PTHR11905">
    <property type="entry name" value="ADAM A DISINTEGRIN AND METALLOPROTEASE DOMAIN"/>
    <property type="match status" value="1"/>
</dbReference>
<dbReference type="Gene3D" id="3.40.390.10">
    <property type="entry name" value="Collagenase (Catalytic Domain)"/>
    <property type="match status" value="1"/>
</dbReference>
<proteinExistence type="predicted"/>
<feature type="domain" description="Peptidase M12B" evidence="2">
    <location>
        <begin position="1"/>
        <end position="215"/>
    </location>
</feature>
<dbReference type="InterPro" id="IPR024079">
    <property type="entry name" value="MetalloPept_cat_dom_sf"/>
</dbReference>
<comment type="caution">
    <text evidence="3">The sequence shown here is derived from an EMBL/GenBank/DDBJ whole genome shotgun (WGS) entry which is preliminary data.</text>
</comment>
<evidence type="ECO:0000313" key="4">
    <source>
        <dbReference type="Proteomes" id="UP001634394"/>
    </source>
</evidence>
<dbReference type="Pfam" id="PF13688">
    <property type="entry name" value="Reprolysin_5"/>
    <property type="match status" value="1"/>
</dbReference>
<evidence type="ECO:0000313" key="3">
    <source>
        <dbReference type="EMBL" id="KAL3861408.1"/>
    </source>
</evidence>
<reference evidence="3 4" key="1">
    <citation type="submission" date="2024-11" db="EMBL/GenBank/DDBJ databases">
        <title>Chromosome-level genome assembly of the freshwater bivalve Anodonta woodiana.</title>
        <authorList>
            <person name="Chen X."/>
        </authorList>
    </citation>
    <scope>NUCLEOTIDE SEQUENCE [LARGE SCALE GENOMIC DNA]</scope>
    <source>
        <strain evidence="3">MN2024</strain>
        <tissue evidence="3">Gills</tissue>
    </source>
</reference>
<comment type="caution">
    <text evidence="1">Lacks conserved residue(s) required for the propagation of feature annotation.</text>
</comment>
<feature type="binding site" evidence="1">
    <location>
        <position position="160"/>
    </location>
    <ligand>
        <name>Zn(2+)</name>
        <dbReference type="ChEBI" id="CHEBI:29105"/>
        <note>catalytic</note>
    </ligand>
</feature>
<keyword evidence="1" id="KW-0862">Zinc</keyword>
<feature type="binding site" evidence="1">
    <location>
        <position position="166"/>
    </location>
    <ligand>
        <name>Zn(2+)</name>
        <dbReference type="ChEBI" id="CHEBI:29105"/>
        <note>catalytic</note>
    </ligand>
</feature>
<feature type="non-terminal residue" evidence="3">
    <location>
        <position position="1"/>
    </location>
</feature>
<dbReference type="Proteomes" id="UP001634394">
    <property type="component" value="Unassembled WGS sequence"/>
</dbReference>
<keyword evidence="1" id="KW-0479">Metal-binding</keyword>
<dbReference type="EMBL" id="JBJQND010000011">
    <property type="protein sequence ID" value="KAL3861408.1"/>
    <property type="molecule type" value="Genomic_DNA"/>
</dbReference>
<dbReference type="GO" id="GO:0046872">
    <property type="term" value="F:metal ion binding"/>
    <property type="evidence" value="ECO:0007669"/>
    <property type="project" value="UniProtKB-KW"/>
</dbReference>
<name>A0ABD3VK48_SINWO</name>
<sequence>FLSLVSVSLDTAARVTKAEKNIRRYFSYIINGVDQLYAGINDPNIEIHVRISGYVLCKLPEQFGHHYSQVHFADGFSFINSTAFIDDLYNMDRGGAFRWIPEYDQVILFTRHTMYLSDMITQTGGISYPGLICVPGYRVEIVHMSDYYRTTSTAAHELGHSLGAVHDGDDTARGCKAEDGFIMAPVLEAFVPYKLHSRNPWIFSSCSVAAFKRTVVRKPNLTRKPVYTQPELDEWNKFMSKLPGQKYSPSMQCQFIMGLGSYHCGVCVSVQMMCAVFFSLSNVLTYPIYLTYPVYACVCS</sequence>
<evidence type="ECO:0000256" key="1">
    <source>
        <dbReference type="PROSITE-ProRule" id="PRU00276"/>
    </source>
</evidence>
<keyword evidence="4" id="KW-1185">Reference proteome</keyword>
<dbReference type="AlphaFoldDB" id="A0ABD3VK48"/>